<dbReference type="InterPro" id="IPR016035">
    <property type="entry name" value="Acyl_Trfase/lysoPLipase"/>
</dbReference>
<dbReference type="PIRSF" id="PIRSF000446">
    <property type="entry name" value="Mct"/>
    <property type="match status" value="1"/>
</dbReference>
<name>K0B1R7_GOTA9</name>
<dbReference type="HOGENOM" id="CLU_030558_0_1_9"/>
<dbReference type="SMART" id="SM00827">
    <property type="entry name" value="PKS_AT"/>
    <property type="match status" value="1"/>
</dbReference>
<sequence length="314" mass="33991">MSKIAFLFPGQGAQYVGMGKEISDNYEKANEIFDIANDALGLNIKDICFNGPDEELVKTENTQPAILTTSIAMLKILESEGIKADVTAGLSLGEYASLVYSGALDFKEAVKLVQKRGKYMQEAVPEGKGTMAAILGLDRDVVEEVISEASKSGIVEGANYNCPGQIVLSGEIKAIEDAVKIAKEKGAKRAVILPVSAPFHCSLLKPAGEKLKKELDQINITPLNIKTISNVTGNYINNESEVKELLINQVSSSVLWEDTIELMLKDGVDNFIEIGPGKTLTAFVKKIAKKNKANANCFNVEDIESLKNTLDSFK</sequence>
<dbReference type="GO" id="GO:0004314">
    <property type="term" value="F:[acyl-carrier-protein] S-malonyltransferase activity"/>
    <property type="evidence" value="ECO:0007669"/>
    <property type="project" value="UniProtKB-EC"/>
</dbReference>
<dbReference type="GO" id="GO:0005829">
    <property type="term" value="C:cytosol"/>
    <property type="evidence" value="ECO:0007669"/>
    <property type="project" value="TreeGrafter"/>
</dbReference>
<evidence type="ECO:0000256" key="4">
    <source>
        <dbReference type="PIRNR" id="PIRNR000446"/>
    </source>
</evidence>
<comment type="catalytic activity">
    <reaction evidence="3 4">
        <text>holo-[ACP] + malonyl-CoA = malonyl-[ACP] + CoA</text>
        <dbReference type="Rhea" id="RHEA:41792"/>
        <dbReference type="Rhea" id="RHEA-COMP:9623"/>
        <dbReference type="Rhea" id="RHEA-COMP:9685"/>
        <dbReference type="ChEBI" id="CHEBI:57287"/>
        <dbReference type="ChEBI" id="CHEBI:57384"/>
        <dbReference type="ChEBI" id="CHEBI:64479"/>
        <dbReference type="ChEBI" id="CHEBI:78449"/>
        <dbReference type="EC" id="2.3.1.39"/>
    </reaction>
</comment>
<dbReference type="InterPro" id="IPR050858">
    <property type="entry name" value="Mal-CoA-ACP_Trans/PKS_FabD"/>
</dbReference>
<dbReference type="OrthoDB" id="9805460at2"/>
<dbReference type="AlphaFoldDB" id="K0B1R7"/>
<dbReference type="Gene3D" id="3.30.70.250">
    <property type="entry name" value="Malonyl-CoA ACP transacylase, ACP-binding"/>
    <property type="match status" value="1"/>
</dbReference>
<dbReference type="PANTHER" id="PTHR42681:SF1">
    <property type="entry name" value="MALONYL-COA-ACYL CARRIER PROTEIN TRANSACYLASE, MITOCHONDRIAL"/>
    <property type="match status" value="1"/>
</dbReference>
<feature type="active site" evidence="5">
    <location>
        <position position="200"/>
    </location>
</feature>
<dbReference type="InterPro" id="IPR004410">
    <property type="entry name" value="Malonyl_CoA-ACP_transAc_FabD"/>
</dbReference>
<dbReference type="Proteomes" id="UP000006094">
    <property type="component" value="Chromosome"/>
</dbReference>
<evidence type="ECO:0000256" key="3">
    <source>
        <dbReference type="ARBA" id="ARBA00048462"/>
    </source>
</evidence>
<dbReference type="Pfam" id="PF00698">
    <property type="entry name" value="Acyl_transf_1"/>
    <property type="match status" value="1"/>
</dbReference>
<reference evidence="7 8" key="1">
    <citation type="journal article" date="2012" name="PLoS ONE">
        <title>The purine-utilizing bacterium Clostridium acidurici 9a: a genome-guided metabolic reconsideration.</title>
        <authorList>
            <person name="Hartwich K."/>
            <person name="Poehlein A."/>
            <person name="Daniel R."/>
        </authorList>
    </citation>
    <scope>NUCLEOTIDE SEQUENCE [LARGE SCALE GENOMIC DNA]</scope>
    <source>
        <strain evidence="8">ATCC 7906 / DSM 604 / BCRC 14475 / CIP 104303 / KCTC 5404 / NCIMB 10678 / 9a</strain>
    </source>
</reference>
<dbReference type="PATRIC" id="fig|1128398.3.peg.1673"/>
<gene>
    <name evidence="7" type="primary">fabD</name>
    <name evidence="7" type="ordered locus">Curi_c16330</name>
</gene>
<accession>K0B1R7</accession>
<dbReference type="SUPFAM" id="SSF52151">
    <property type="entry name" value="FabD/lysophospholipase-like"/>
    <property type="match status" value="1"/>
</dbReference>
<dbReference type="Gene3D" id="3.40.366.10">
    <property type="entry name" value="Malonyl-Coenzyme A Acyl Carrier Protein, domain 2"/>
    <property type="match status" value="1"/>
</dbReference>
<evidence type="ECO:0000256" key="2">
    <source>
        <dbReference type="ARBA" id="ARBA00023315"/>
    </source>
</evidence>
<evidence type="ECO:0000259" key="6">
    <source>
        <dbReference type="SMART" id="SM00827"/>
    </source>
</evidence>
<dbReference type="NCBIfam" id="TIGR00128">
    <property type="entry name" value="fabD"/>
    <property type="match status" value="1"/>
</dbReference>
<dbReference type="PANTHER" id="PTHR42681">
    <property type="entry name" value="MALONYL-COA-ACYL CARRIER PROTEIN TRANSACYLASE, MITOCHONDRIAL"/>
    <property type="match status" value="1"/>
</dbReference>
<keyword evidence="1 4" id="KW-0808">Transferase</keyword>
<organism evidence="7 8">
    <name type="scientific">Gottschalkia acidurici (strain ATCC 7906 / DSM 604 / BCRC 14475 / CIP 104303 / KCTC 5404 / NCIMB 10678 / 9a)</name>
    <name type="common">Clostridium acidurici</name>
    <dbReference type="NCBI Taxonomy" id="1128398"/>
    <lineage>
        <taxon>Bacteria</taxon>
        <taxon>Bacillati</taxon>
        <taxon>Bacillota</taxon>
        <taxon>Tissierellia</taxon>
        <taxon>Tissierellales</taxon>
        <taxon>Gottschalkiaceae</taxon>
        <taxon>Gottschalkia</taxon>
    </lineage>
</organism>
<protein>
    <recommendedName>
        <fullName evidence="4">Malonyl CoA-acyl carrier protein transacylase</fullName>
        <ecNumber evidence="4">2.3.1.39</ecNumber>
    </recommendedName>
</protein>
<dbReference type="GO" id="GO:0006633">
    <property type="term" value="P:fatty acid biosynthetic process"/>
    <property type="evidence" value="ECO:0007669"/>
    <property type="project" value="TreeGrafter"/>
</dbReference>
<evidence type="ECO:0000256" key="5">
    <source>
        <dbReference type="PIRSR" id="PIRSR000446-1"/>
    </source>
</evidence>
<evidence type="ECO:0000256" key="1">
    <source>
        <dbReference type="ARBA" id="ARBA00022679"/>
    </source>
</evidence>
<dbReference type="RefSeq" id="WP_014967777.1">
    <property type="nucleotide sequence ID" value="NC_018664.1"/>
</dbReference>
<dbReference type="InterPro" id="IPR016036">
    <property type="entry name" value="Malonyl_transacylase_ACP-bd"/>
</dbReference>
<dbReference type="FunFam" id="3.30.70.250:FF:000001">
    <property type="entry name" value="Malonyl CoA-acyl carrier protein transacylase"/>
    <property type="match status" value="1"/>
</dbReference>
<evidence type="ECO:0000313" key="7">
    <source>
        <dbReference type="EMBL" id="AFS78641.1"/>
    </source>
</evidence>
<feature type="active site" evidence="5">
    <location>
        <position position="91"/>
    </location>
</feature>
<dbReference type="InterPro" id="IPR024925">
    <property type="entry name" value="Malonyl_CoA-ACP_transAc"/>
</dbReference>
<feature type="domain" description="Malonyl-CoA:ACP transacylase (MAT)" evidence="6">
    <location>
        <begin position="7"/>
        <end position="298"/>
    </location>
</feature>
<dbReference type="InterPro" id="IPR001227">
    <property type="entry name" value="Ac_transferase_dom_sf"/>
</dbReference>
<keyword evidence="2 4" id="KW-0012">Acyltransferase</keyword>
<dbReference type="eggNOG" id="COG0331">
    <property type="taxonomic scope" value="Bacteria"/>
</dbReference>
<proteinExistence type="inferred from homology"/>
<dbReference type="SUPFAM" id="SSF55048">
    <property type="entry name" value="Probable ACP-binding domain of malonyl-CoA ACP transacylase"/>
    <property type="match status" value="1"/>
</dbReference>
<dbReference type="EC" id="2.3.1.39" evidence="4"/>
<dbReference type="InterPro" id="IPR014043">
    <property type="entry name" value="Acyl_transferase_dom"/>
</dbReference>
<dbReference type="STRING" id="1128398.Curi_c16330"/>
<comment type="similarity">
    <text evidence="4">Belongs to the fabD family.</text>
</comment>
<evidence type="ECO:0000313" key="8">
    <source>
        <dbReference type="Proteomes" id="UP000006094"/>
    </source>
</evidence>
<dbReference type="EMBL" id="CP003326">
    <property type="protein sequence ID" value="AFS78641.1"/>
    <property type="molecule type" value="Genomic_DNA"/>
</dbReference>
<dbReference type="KEGG" id="cad:Curi_c16330"/>
<keyword evidence="8" id="KW-1185">Reference proteome</keyword>